<accession>A0A6A5ATG7</accession>
<dbReference type="AlphaFoldDB" id="A0A6A5ATG7"/>
<name>A0A6A5ATG7_APHAT</name>
<reference evidence="1 2" key="1">
    <citation type="submission" date="2019-06" db="EMBL/GenBank/DDBJ databases">
        <title>Genomics analysis of Aphanomyces spp. identifies a new class of oomycete effector associated with host adaptation.</title>
        <authorList>
            <person name="Gaulin E."/>
        </authorList>
    </citation>
    <scope>NUCLEOTIDE SEQUENCE [LARGE SCALE GENOMIC DNA]</scope>
    <source>
        <strain evidence="1 2">E</strain>
    </source>
</reference>
<gene>
    <name evidence="1" type="ORF">AaE_002750</name>
</gene>
<dbReference type="EMBL" id="VJMI01005636">
    <property type="protein sequence ID" value="KAF0768779.1"/>
    <property type="molecule type" value="Genomic_DNA"/>
</dbReference>
<organism evidence="1 2">
    <name type="scientific">Aphanomyces astaci</name>
    <name type="common">Crayfish plague agent</name>
    <dbReference type="NCBI Taxonomy" id="112090"/>
    <lineage>
        <taxon>Eukaryota</taxon>
        <taxon>Sar</taxon>
        <taxon>Stramenopiles</taxon>
        <taxon>Oomycota</taxon>
        <taxon>Saprolegniomycetes</taxon>
        <taxon>Saprolegniales</taxon>
        <taxon>Verrucalvaceae</taxon>
        <taxon>Aphanomyces</taxon>
    </lineage>
</organism>
<evidence type="ECO:0000313" key="2">
    <source>
        <dbReference type="Proteomes" id="UP000469452"/>
    </source>
</evidence>
<evidence type="ECO:0008006" key="3">
    <source>
        <dbReference type="Google" id="ProtNLM"/>
    </source>
</evidence>
<protein>
    <recommendedName>
        <fullName evidence="3">Ubiquitin-like domain-containing protein</fullName>
    </recommendedName>
</protein>
<dbReference type="Proteomes" id="UP000469452">
    <property type="component" value="Unassembled WGS sequence"/>
</dbReference>
<feature type="non-terminal residue" evidence="1">
    <location>
        <position position="113"/>
    </location>
</feature>
<proteinExistence type="predicted"/>
<sequence length="113" mass="12694">MKTVVCLVGGTICRVEVEEHELVGGVMELILTQLKAPLPSHWMDMYLLKRNGEWLKTGDFDVQQLMRLKKTDGILALMKKHGVMHYLSCVSDPAYGLPDTEDVGDDDVHVLVQ</sequence>
<evidence type="ECO:0000313" key="1">
    <source>
        <dbReference type="EMBL" id="KAF0768779.1"/>
    </source>
</evidence>
<comment type="caution">
    <text evidence="1">The sequence shown here is derived from an EMBL/GenBank/DDBJ whole genome shotgun (WGS) entry which is preliminary data.</text>
</comment>
<dbReference type="VEuPathDB" id="FungiDB:H257_15208"/>